<evidence type="ECO:0000313" key="2">
    <source>
        <dbReference type="EMBL" id="CCB88268.1"/>
    </source>
</evidence>
<dbReference type="EMBL" id="FR872582">
    <property type="protein sequence ID" value="CCB88268.1"/>
    <property type="molecule type" value="Genomic_DNA"/>
</dbReference>
<proteinExistence type="predicted"/>
<evidence type="ECO:0000256" key="1">
    <source>
        <dbReference type="SAM" id="Phobius"/>
    </source>
</evidence>
<protein>
    <submittedName>
        <fullName evidence="2">Uncharacterized protein</fullName>
    </submittedName>
</protein>
<keyword evidence="3" id="KW-1185">Reference proteome</keyword>
<name>F8L6D8_SIMNZ</name>
<sequence length="67" mass="7306">MDTTQEQWGSYFPNLFGCSPFTIIFLKTAVSAAAPALIHMARLSSKIESFGLDVAGTRQAIKPSWIS</sequence>
<reference evidence="2 3" key="2">
    <citation type="journal article" date="2011" name="Mol. Biol. Evol.">
        <title>Unity in variety--the pan-genome of the Chlamydiae.</title>
        <authorList>
            <person name="Collingro A."/>
            <person name="Tischler P."/>
            <person name="Weinmaier T."/>
            <person name="Penz T."/>
            <person name="Heinz E."/>
            <person name="Brunham R.C."/>
            <person name="Read T.D."/>
            <person name="Bavoil P.M."/>
            <person name="Sachse K."/>
            <person name="Kahane S."/>
            <person name="Friedman M.G."/>
            <person name="Rattei T."/>
            <person name="Myers G.S."/>
            <person name="Horn M."/>
        </authorList>
    </citation>
    <scope>NUCLEOTIDE SEQUENCE [LARGE SCALE GENOMIC DNA]</scope>
    <source>
        <strain evidence="3">ATCC VR-1471 / Z</strain>
    </source>
</reference>
<evidence type="ECO:0000313" key="3">
    <source>
        <dbReference type="Proteomes" id="UP000000496"/>
    </source>
</evidence>
<dbReference type="AlphaFoldDB" id="F8L6D8"/>
<accession>F8L6D8</accession>
<keyword evidence="1" id="KW-0812">Transmembrane</keyword>
<organism evidence="2 3">
    <name type="scientific">Simkania negevensis (strain ATCC VR-1471 / DSM 27360 / Z)</name>
    <dbReference type="NCBI Taxonomy" id="331113"/>
    <lineage>
        <taxon>Bacteria</taxon>
        <taxon>Pseudomonadati</taxon>
        <taxon>Chlamydiota</taxon>
        <taxon>Chlamydiia</taxon>
        <taxon>Parachlamydiales</taxon>
        <taxon>Simkaniaceae</taxon>
        <taxon>Simkania</taxon>
    </lineage>
</organism>
<feature type="transmembrane region" description="Helical" evidence="1">
    <location>
        <begin position="20"/>
        <end position="38"/>
    </location>
</feature>
<reference key="1">
    <citation type="journal article" date="2011" name="Mol. Biol. Evol.">
        <title>Unity in variety -- the pan-genome of the Chlamydiae.</title>
        <authorList>
            <person name="Collingro A."/>
            <person name="Tischler P."/>
            <person name="Weinmaier T."/>
            <person name="Penz T."/>
            <person name="Heinz E."/>
            <person name="Brunham R.C."/>
            <person name="Read T.D."/>
            <person name="Bavoil P.M."/>
            <person name="Sachse K."/>
            <person name="Kahane S."/>
            <person name="Friedman M.G."/>
            <person name="Rattei T."/>
            <person name="Myers G.S.A."/>
            <person name="Horn M."/>
        </authorList>
    </citation>
    <scope>NUCLEOTIDE SEQUENCE</scope>
    <source>
        <strain>Z</strain>
    </source>
</reference>
<dbReference type="Proteomes" id="UP000000496">
    <property type="component" value="Chromosome gsn.131"/>
</dbReference>
<dbReference type="HOGENOM" id="CLU_2810107_0_0_0"/>
<dbReference type="RefSeq" id="WP_013942735.1">
    <property type="nucleotide sequence ID" value="NC_015713.1"/>
</dbReference>
<gene>
    <name evidence="2" type="ordered locus">SNE_A03910</name>
</gene>
<dbReference type="STRING" id="331113.SNE_A03910"/>
<keyword evidence="1" id="KW-0472">Membrane</keyword>
<keyword evidence="1" id="KW-1133">Transmembrane helix</keyword>
<dbReference type="KEGG" id="sng:SNE_A03910"/>